<feature type="signal peptide" evidence="8">
    <location>
        <begin position="1"/>
        <end position="21"/>
    </location>
</feature>
<dbReference type="PANTHER" id="PTHR33938">
    <property type="entry name" value="FERULOYL ESTERASE B-RELATED"/>
    <property type="match status" value="1"/>
</dbReference>
<protein>
    <submittedName>
        <fullName evidence="9">Tannase/feruloyl esterase family alpha/beta hydrolase</fullName>
    </submittedName>
</protein>
<keyword evidence="6" id="KW-0106">Calcium</keyword>
<comment type="similarity">
    <text evidence="1">Belongs to the tannase family.</text>
</comment>
<name>A0A2N8STY4_STUST</name>
<evidence type="ECO:0000256" key="1">
    <source>
        <dbReference type="ARBA" id="ARBA00006249"/>
    </source>
</evidence>
<evidence type="ECO:0000256" key="2">
    <source>
        <dbReference type="ARBA" id="ARBA00022487"/>
    </source>
</evidence>
<keyword evidence="3" id="KW-0479">Metal-binding</keyword>
<dbReference type="GO" id="GO:0046872">
    <property type="term" value="F:metal ion binding"/>
    <property type="evidence" value="ECO:0007669"/>
    <property type="project" value="UniProtKB-KW"/>
</dbReference>
<dbReference type="EMBL" id="POUW01000003">
    <property type="protein sequence ID" value="PNG05948.1"/>
    <property type="molecule type" value="Genomic_DNA"/>
</dbReference>
<dbReference type="InterPro" id="IPR029058">
    <property type="entry name" value="AB_hydrolase_fold"/>
</dbReference>
<evidence type="ECO:0000313" key="9">
    <source>
        <dbReference type="EMBL" id="PNG05948.1"/>
    </source>
</evidence>
<dbReference type="AlphaFoldDB" id="A0A2N8STY4"/>
<proteinExistence type="inferred from homology"/>
<dbReference type="Pfam" id="PF07519">
    <property type="entry name" value="Tannase"/>
    <property type="match status" value="1"/>
</dbReference>
<evidence type="ECO:0000256" key="5">
    <source>
        <dbReference type="ARBA" id="ARBA00022801"/>
    </source>
</evidence>
<keyword evidence="2" id="KW-0719">Serine esterase</keyword>
<keyword evidence="5 9" id="KW-0378">Hydrolase</keyword>
<evidence type="ECO:0000256" key="4">
    <source>
        <dbReference type="ARBA" id="ARBA00022729"/>
    </source>
</evidence>
<comment type="caution">
    <text evidence="9">The sequence shown here is derived from an EMBL/GenBank/DDBJ whole genome shotgun (WGS) entry which is preliminary data.</text>
</comment>
<keyword evidence="7" id="KW-1015">Disulfide bond</keyword>
<dbReference type="RefSeq" id="WP_102846535.1">
    <property type="nucleotide sequence ID" value="NZ_JAMOIG010000005.1"/>
</dbReference>
<dbReference type="Proteomes" id="UP000235897">
    <property type="component" value="Unassembled WGS sequence"/>
</dbReference>
<evidence type="ECO:0000256" key="8">
    <source>
        <dbReference type="SAM" id="SignalP"/>
    </source>
</evidence>
<accession>A0A2N8STY4</accession>
<dbReference type="SUPFAM" id="SSF53474">
    <property type="entry name" value="alpha/beta-Hydrolases"/>
    <property type="match status" value="1"/>
</dbReference>
<dbReference type="GO" id="GO:0052689">
    <property type="term" value="F:carboxylic ester hydrolase activity"/>
    <property type="evidence" value="ECO:0007669"/>
    <property type="project" value="UniProtKB-KW"/>
</dbReference>
<gene>
    <name evidence="9" type="ORF">CXL00_08955</name>
</gene>
<evidence type="ECO:0000313" key="10">
    <source>
        <dbReference type="Proteomes" id="UP000235897"/>
    </source>
</evidence>
<feature type="chain" id="PRO_5014821882" evidence="8">
    <location>
        <begin position="22"/>
        <end position="578"/>
    </location>
</feature>
<dbReference type="OrthoDB" id="7197884at2"/>
<sequence length="578" mass="61782">MRLPLVSGALLLALIAGPVLAAGQTDQKRSDYHDKHGLPVQPQVVGPVASCSSLSGVDLTSIGGAGSRVVTAKQQVNDDGVAVCAVAGVLAPSIGFQVELPTRTWTQRYLQVGCGGLCGSISLDAPAANGCVPLHDGRFVVASTDMGHQGNGGAFGSDPQKRADFAYRGVHLTALASKALIEAFYGQQPEYSYFSGCSDGGREALVEAQRYPDDFNGIVAGAPAMNFQVQNSLLHGWQAQVNKAPDGRAVLVASRLPVLHKAVLAQCDGLDGQTDGLLSDPRICEFDPATIQCASDEDSSQCLTAAEVRTARLIYQGPRDVETGERLAVGGPQPGSELAWSGVFVPETVDDPLFSETIALDALRYLVFEAAPQPAYTLDQLAFNTETFDRLRARHPLFDATNPDLSAFARKGGKLILWHGWSDQHISPINTIAYHEAVQRYMGERQANRFERLYLVPGMYHCSGGEGPSEMDLLSPVMRWVESGWAPDEIIVHKASAEADEGMTAATSGKNAGDRHGKKPVSVAEGMPVYPYPYVARYAGRGNSHNGGAYKRGAPLTNALTPDWRGAGFYAPYEPREL</sequence>
<evidence type="ECO:0000256" key="3">
    <source>
        <dbReference type="ARBA" id="ARBA00022723"/>
    </source>
</evidence>
<dbReference type="PANTHER" id="PTHR33938:SF15">
    <property type="entry name" value="FERULOYL ESTERASE B-RELATED"/>
    <property type="match status" value="1"/>
</dbReference>
<organism evidence="9 10">
    <name type="scientific">Stutzerimonas stutzeri</name>
    <name type="common">Pseudomonas stutzeri</name>
    <dbReference type="NCBI Taxonomy" id="316"/>
    <lineage>
        <taxon>Bacteria</taxon>
        <taxon>Pseudomonadati</taxon>
        <taxon>Pseudomonadota</taxon>
        <taxon>Gammaproteobacteria</taxon>
        <taxon>Pseudomonadales</taxon>
        <taxon>Pseudomonadaceae</taxon>
        <taxon>Stutzerimonas</taxon>
    </lineage>
</organism>
<evidence type="ECO:0000256" key="6">
    <source>
        <dbReference type="ARBA" id="ARBA00022837"/>
    </source>
</evidence>
<dbReference type="InterPro" id="IPR011118">
    <property type="entry name" value="Tannase/feruloyl_esterase"/>
</dbReference>
<reference evidence="9 10" key="1">
    <citation type="submission" date="2018-01" db="EMBL/GenBank/DDBJ databases">
        <title>Denitrification phenotypes of diverse strains of Pseudomonas stutzeri.</title>
        <authorList>
            <person name="Milligan D.A."/>
            <person name="Bergaust L."/>
            <person name="Bakken L.R."/>
            <person name="Frostegard A."/>
        </authorList>
    </citation>
    <scope>NUCLEOTIDE SEQUENCE [LARGE SCALE GENOMIC DNA]</scope>
    <source>
        <strain evidence="9 10">28a3</strain>
    </source>
</reference>
<evidence type="ECO:0000256" key="7">
    <source>
        <dbReference type="ARBA" id="ARBA00023157"/>
    </source>
</evidence>
<keyword evidence="4 8" id="KW-0732">Signal</keyword>
<dbReference type="Gene3D" id="3.40.50.1820">
    <property type="entry name" value="alpha/beta hydrolase"/>
    <property type="match status" value="1"/>
</dbReference>